<evidence type="ECO:0000259" key="6">
    <source>
        <dbReference type="PROSITE" id="PS50089"/>
    </source>
</evidence>
<evidence type="ECO:0000256" key="5">
    <source>
        <dbReference type="SAM" id="Phobius"/>
    </source>
</evidence>
<evidence type="ECO:0000256" key="1">
    <source>
        <dbReference type="ARBA" id="ARBA00022723"/>
    </source>
</evidence>
<dbReference type="SUPFAM" id="SSF57850">
    <property type="entry name" value="RING/U-box"/>
    <property type="match status" value="1"/>
</dbReference>
<dbReference type="PANTHER" id="PTHR45798:SF97">
    <property type="entry name" value="ALCOHOL-SENSITIVE RING FINGER PROTEIN 1"/>
    <property type="match status" value="1"/>
</dbReference>
<accession>A0A843ULB6</accession>
<organism evidence="7 8">
    <name type="scientific">Colocasia esculenta</name>
    <name type="common">Wild taro</name>
    <name type="synonym">Arum esculentum</name>
    <dbReference type="NCBI Taxonomy" id="4460"/>
    <lineage>
        <taxon>Eukaryota</taxon>
        <taxon>Viridiplantae</taxon>
        <taxon>Streptophyta</taxon>
        <taxon>Embryophyta</taxon>
        <taxon>Tracheophyta</taxon>
        <taxon>Spermatophyta</taxon>
        <taxon>Magnoliopsida</taxon>
        <taxon>Liliopsida</taxon>
        <taxon>Araceae</taxon>
        <taxon>Aroideae</taxon>
        <taxon>Colocasieae</taxon>
        <taxon>Colocasia</taxon>
    </lineage>
</organism>
<evidence type="ECO:0000256" key="4">
    <source>
        <dbReference type="PROSITE-ProRule" id="PRU00175"/>
    </source>
</evidence>
<dbReference type="GO" id="GO:0008270">
    <property type="term" value="F:zinc ion binding"/>
    <property type="evidence" value="ECO:0007669"/>
    <property type="project" value="UniProtKB-KW"/>
</dbReference>
<evidence type="ECO:0000313" key="7">
    <source>
        <dbReference type="EMBL" id="MQL84288.1"/>
    </source>
</evidence>
<dbReference type="AlphaFoldDB" id="A0A843ULB6"/>
<keyword evidence="5" id="KW-1133">Transmembrane helix</keyword>
<evidence type="ECO:0000256" key="2">
    <source>
        <dbReference type="ARBA" id="ARBA00022771"/>
    </source>
</evidence>
<name>A0A843ULB6_COLES</name>
<proteinExistence type="predicted"/>
<keyword evidence="3" id="KW-0862">Zinc</keyword>
<keyword evidence="1" id="KW-0479">Metal-binding</keyword>
<dbReference type="InterPro" id="IPR013083">
    <property type="entry name" value="Znf_RING/FYVE/PHD"/>
</dbReference>
<keyword evidence="5" id="KW-0812">Transmembrane</keyword>
<comment type="caution">
    <text evidence="7">The sequence shown here is derived from an EMBL/GenBank/DDBJ whole genome shotgun (WGS) entry which is preliminary data.</text>
</comment>
<gene>
    <name evidence="7" type="ORF">Taro_016802</name>
</gene>
<dbReference type="SMART" id="SM00184">
    <property type="entry name" value="RING"/>
    <property type="match status" value="1"/>
</dbReference>
<dbReference type="OrthoDB" id="8062037at2759"/>
<protein>
    <recommendedName>
        <fullName evidence="6">RING-type domain-containing protein</fullName>
    </recommendedName>
</protein>
<dbReference type="Proteomes" id="UP000652761">
    <property type="component" value="Unassembled WGS sequence"/>
</dbReference>
<dbReference type="Pfam" id="PF13639">
    <property type="entry name" value="zf-RING_2"/>
    <property type="match status" value="1"/>
</dbReference>
<dbReference type="InterPro" id="IPR052788">
    <property type="entry name" value="RING-type_E3_ligase_ATL"/>
</dbReference>
<dbReference type="Gene3D" id="3.30.40.10">
    <property type="entry name" value="Zinc/RING finger domain, C3HC4 (zinc finger)"/>
    <property type="match status" value="1"/>
</dbReference>
<reference evidence="7" key="1">
    <citation type="submission" date="2017-07" db="EMBL/GenBank/DDBJ databases">
        <title>Taro Niue Genome Assembly and Annotation.</title>
        <authorList>
            <person name="Atibalentja N."/>
            <person name="Keating K."/>
            <person name="Fields C.J."/>
        </authorList>
    </citation>
    <scope>NUCLEOTIDE SEQUENCE</scope>
    <source>
        <strain evidence="7">Niue_2</strain>
        <tissue evidence="7">Leaf</tissue>
    </source>
</reference>
<feature type="domain" description="RING-type" evidence="6">
    <location>
        <begin position="66"/>
        <end position="108"/>
    </location>
</feature>
<keyword evidence="8" id="KW-1185">Reference proteome</keyword>
<evidence type="ECO:0000313" key="8">
    <source>
        <dbReference type="Proteomes" id="UP000652761"/>
    </source>
</evidence>
<feature type="transmembrane region" description="Helical" evidence="5">
    <location>
        <begin position="6"/>
        <end position="28"/>
    </location>
</feature>
<dbReference type="PANTHER" id="PTHR45798">
    <property type="entry name" value="RING-H2 FINGER PROTEIN ATL61-RELATED-RELATED"/>
    <property type="match status" value="1"/>
</dbReference>
<dbReference type="InterPro" id="IPR001841">
    <property type="entry name" value="Znf_RING"/>
</dbReference>
<keyword evidence="5" id="KW-0472">Membrane</keyword>
<sequence length="123" mass="13431">MPITDSDIVIILAALLCALIFVVGLALVARCAWLRRTSTAPPAVLRSLPRLSFQPGSADHVRYAYCPICLTDFTEGDEIHILPQCGHRFHVACIDMWLASHSSCPCYRQILVSGAPEGRADPV</sequence>
<evidence type="ECO:0000256" key="3">
    <source>
        <dbReference type="ARBA" id="ARBA00022833"/>
    </source>
</evidence>
<dbReference type="PROSITE" id="PS50089">
    <property type="entry name" value="ZF_RING_2"/>
    <property type="match status" value="1"/>
</dbReference>
<keyword evidence="2 4" id="KW-0863">Zinc-finger</keyword>
<dbReference type="EMBL" id="NMUH01000751">
    <property type="protein sequence ID" value="MQL84288.1"/>
    <property type="molecule type" value="Genomic_DNA"/>
</dbReference>